<dbReference type="AlphaFoldDB" id="A0A0S7YFP3"/>
<feature type="domain" description="N-acetyltransferase" evidence="1">
    <location>
        <begin position="18"/>
        <end position="184"/>
    </location>
</feature>
<dbReference type="InterPro" id="IPR000182">
    <property type="entry name" value="GNAT_dom"/>
</dbReference>
<dbReference type="InterPro" id="IPR051531">
    <property type="entry name" value="N-acetyltransferase"/>
</dbReference>
<organism evidence="2 3">
    <name type="scientific">candidate division TA06 bacterium DG_78</name>
    <dbReference type="NCBI Taxonomy" id="1703772"/>
    <lineage>
        <taxon>Bacteria</taxon>
        <taxon>Bacteria division TA06</taxon>
    </lineage>
</organism>
<dbReference type="PROSITE" id="PS51186">
    <property type="entry name" value="GNAT"/>
    <property type="match status" value="1"/>
</dbReference>
<proteinExistence type="predicted"/>
<reference evidence="2 3" key="1">
    <citation type="journal article" date="2015" name="Microbiome">
        <title>Genomic resolution of linkages in carbon, nitrogen, and sulfur cycling among widespread estuary sediment bacteria.</title>
        <authorList>
            <person name="Baker B.J."/>
            <person name="Lazar C.S."/>
            <person name="Teske A.P."/>
            <person name="Dick G.J."/>
        </authorList>
    </citation>
    <scope>NUCLEOTIDE SEQUENCE [LARGE SCALE GENOMIC DNA]</scope>
    <source>
        <strain evidence="2">DG_78</strain>
    </source>
</reference>
<evidence type="ECO:0000313" key="2">
    <source>
        <dbReference type="EMBL" id="KPJ73605.1"/>
    </source>
</evidence>
<dbReference type="PANTHER" id="PTHR43792:SF9">
    <property type="entry name" value="RIBOSOMAL-PROTEIN-ALANINE ACETYLTRANSFERASE"/>
    <property type="match status" value="1"/>
</dbReference>
<keyword evidence="2" id="KW-0808">Transferase</keyword>
<dbReference type="GO" id="GO:0008999">
    <property type="term" value="F:protein-N-terminal-alanine acetyltransferase activity"/>
    <property type="evidence" value="ECO:0007669"/>
    <property type="project" value="TreeGrafter"/>
</dbReference>
<dbReference type="Pfam" id="PF13302">
    <property type="entry name" value="Acetyltransf_3"/>
    <property type="match status" value="1"/>
</dbReference>
<evidence type="ECO:0000313" key="3">
    <source>
        <dbReference type="Proteomes" id="UP000051012"/>
    </source>
</evidence>
<name>A0A0S7YFP3_UNCT6</name>
<dbReference type="Gene3D" id="3.40.630.30">
    <property type="match status" value="1"/>
</dbReference>
<evidence type="ECO:0000259" key="1">
    <source>
        <dbReference type="PROSITE" id="PS51186"/>
    </source>
</evidence>
<protein>
    <submittedName>
        <fullName evidence="2">GCN5 family acetyltransferase</fullName>
    </submittedName>
</protein>
<dbReference type="InterPro" id="IPR016181">
    <property type="entry name" value="Acyl_CoA_acyltransferase"/>
</dbReference>
<accession>A0A0S7YFP3</accession>
<dbReference type="GO" id="GO:0005737">
    <property type="term" value="C:cytoplasm"/>
    <property type="evidence" value="ECO:0007669"/>
    <property type="project" value="TreeGrafter"/>
</dbReference>
<dbReference type="EMBL" id="LJNI01000031">
    <property type="protein sequence ID" value="KPJ73605.1"/>
    <property type="molecule type" value="Genomic_DNA"/>
</dbReference>
<comment type="caution">
    <text evidence="2">The sequence shown here is derived from an EMBL/GenBank/DDBJ whole genome shotgun (WGS) entry which is preliminary data.</text>
</comment>
<dbReference type="SUPFAM" id="SSF55729">
    <property type="entry name" value="Acyl-CoA N-acyltransferases (Nat)"/>
    <property type="match status" value="1"/>
</dbReference>
<sequence>MKVEDIFGVFPTLETERLILRKISLNDAEDIFEYAIDPEVATYVSWEPHKSIEDSISFINSMTQRYENTGLSEWGLVYKENKKCIGTCGYMWWRPSHARAELGFALSQKYWNRGLMTEALREVIKFGFEKMELNRIEARCFLTNSASEKVMQKVGMKFEGIQREGLFAKGKYQDLKVYSILRREYCDKTIPP</sequence>
<gene>
    <name evidence="2" type="ORF">AMJ52_03505</name>
</gene>
<dbReference type="Proteomes" id="UP000051012">
    <property type="component" value="Unassembled WGS sequence"/>
</dbReference>
<dbReference type="PANTHER" id="PTHR43792">
    <property type="entry name" value="GNAT FAMILY, PUTATIVE (AFU_ORTHOLOGUE AFUA_3G00765)-RELATED-RELATED"/>
    <property type="match status" value="1"/>
</dbReference>